<dbReference type="RefSeq" id="WP_072908372.1">
    <property type="nucleotide sequence ID" value="NZ_FQZT01000006.1"/>
</dbReference>
<evidence type="ECO:0000256" key="4">
    <source>
        <dbReference type="SAM" id="Coils"/>
    </source>
</evidence>
<name>A0A1M6I113_MALRU</name>
<sequence>MSETGKKRLALKIILPILILAVGFFAFKSLIGMKKAPKRQQPPQLGALVDVIELQSKAHQVKVHATGTVVAEQEISIVPEVNGKVVWISPQLVGGGLFKQGETMLKIDASDYQLAVERAQADIARAEVALRTEQEKARVAMQEWNRIELPNKGVPGPLVTREIQLQQEQANLTAAKANLKQAELNLQRTIIKAPFDGRIRQEQVDLGQYLRAGSSIGTFSGTARAEIHVPLPLEELRWLSIPTSKNKIAGSLAIIRLSTNRQAQWQGKIVRSLGEIDTGSRMATIVIGIDDPYQLEKSADGPVLQNGQFVEIDIFGQHLEQIISIPREALRTGQQVWIVDTDNRLQQRPVKVLRREQQQLLLESGVDAGEKLILTTLSGAADGLLLRPVMREQAQ</sequence>
<dbReference type="Gene3D" id="2.40.30.170">
    <property type="match status" value="1"/>
</dbReference>
<comment type="subcellular location">
    <subcellularLocation>
        <location evidence="1">Cell envelope</location>
    </subcellularLocation>
</comment>
<evidence type="ECO:0000313" key="8">
    <source>
        <dbReference type="EMBL" id="SHJ28128.1"/>
    </source>
</evidence>
<keyword evidence="5" id="KW-0812">Transmembrane</keyword>
<feature type="coiled-coil region" evidence="4">
    <location>
        <begin position="109"/>
        <end position="192"/>
    </location>
</feature>
<dbReference type="SUPFAM" id="SSF111369">
    <property type="entry name" value="HlyD-like secretion proteins"/>
    <property type="match status" value="1"/>
</dbReference>
<comment type="similarity">
    <text evidence="2">Belongs to the membrane fusion protein (MFP) (TC 8.A.1) family.</text>
</comment>
<evidence type="ECO:0000256" key="5">
    <source>
        <dbReference type="SAM" id="Phobius"/>
    </source>
</evidence>
<dbReference type="InterPro" id="IPR006143">
    <property type="entry name" value="RND_pump_MFP"/>
</dbReference>
<evidence type="ECO:0000256" key="3">
    <source>
        <dbReference type="ARBA" id="ARBA00022448"/>
    </source>
</evidence>
<dbReference type="PANTHER" id="PTHR30469:SF12">
    <property type="entry name" value="MULTIDRUG RESISTANCE PROTEIN MDTA"/>
    <property type="match status" value="1"/>
</dbReference>
<dbReference type="Pfam" id="PF25967">
    <property type="entry name" value="RND-MFP_C"/>
    <property type="match status" value="1"/>
</dbReference>
<dbReference type="Gene3D" id="2.40.420.20">
    <property type="match status" value="1"/>
</dbReference>
<keyword evidence="4" id="KW-0175">Coiled coil</keyword>
<dbReference type="STRING" id="1122189.SAMN02745165_01964"/>
<keyword evidence="9" id="KW-1185">Reference proteome</keyword>
<dbReference type="EMBL" id="FQZT01000006">
    <property type="protein sequence ID" value="SHJ28128.1"/>
    <property type="molecule type" value="Genomic_DNA"/>
</dbReference>
<keyword evidence="5" id="KW-0472">Membrane</keyword>
<dbReference type="AlphaFoldDB" id="A0A1M6I113"/>
<evidence type="ECO:0000259" key="6">
    <source>
        <dbReference type="Pfam" id="PF25917"/>
    </source>
</evidence>
<dbReference type="Gene3D" id="1.10.287.470">
    <property type="entry name" value="Helix hairpin bin"/>
    <property type="match status" value="1"/>
</dbReference>
<organism evidence="8 9">
    <name type="scientific">Malonomonas rubra DSM 5091</name>
    <dbReference type="NCBI Taxonomy" id="1122189"/>
    <lineage>
        <taxon>Bacteria</taxon>
        <taxon>Pseudomonadati</taxon>
        <taxon>Thermodesulfobacteriota</taxon>
        <taxon>Desulfuromonadia</taxon>
        <taxon>Desulfuromonadales</taxon>
        <taxon>Geopsychrobacteraceae</taxon>
        <taxon>Malonomonas</taxon>
    </lineage>
</organism>
<evidence type="ECO:0000259" key="7">
    <source>
        <dbReference type="Pfam" id="PF25967"/>
    </source>
</evidence>
<accession>A0A1M6I113</accession>
<dbReference type="NCBIfam" id="TIGR01730">
    <property type="entry name" value="RND_mfp"/>
    <property type="match status" value="1"/>
</dbReference>
<evidence type="ECO:0000256" key="2">
    <source>
        <dbReference type="ARBA" id="ARBA00009477"/>
    </source>
</evidence>
<keyword evidence="3" id="KW-0813">Transport</keyword>
<dbReference type="Proteomes" id="UP000184171">
    <property type="component" value="Unassembled WGS sequence"/>
</dbReference>
<dbReference type="InterPro" id="IPR058625">
    <property type="entry name" value="MdtA-like_BSH"/>
</dbReference>
<dbReference type="GO" id="GO:1990281">
    <property type="term" value="C:efflux pump complex"/>
    <property type="evidence" value="ECO:0007669"/>
    <property type="project" value="TreeGrafter"/>
</dbReference>
<dbReference type="PANTHER" id="PTHR30469">
    <property type="entry name" value="MULTIDRUG RESISTANCE PROTEIN MDTA"/>
    <property type="match status" value="1"/>
</dbReference>
<protein>
    <submittedName>
        <fullName evidence="8">RND family efflux transporter, MFP subunit</fullName>
    </submittedName>
</protein>
<dbReference type="InterPro" id="IPR058627">
    <property type="entry name" value="MdtA-like_C"/>
</dbReference>
<dbReference type="Pfam" id="PF25917">
    <property type="entry name" value="BSH_RND"/>
    <property type="match status" value="1"/>
</dbReference>
<keyword evidence="5" id="KW-1133">Transmembrane helix</keyword>
<gene>
    <name evidence="8" type="ORF">SAMN02745165_01964</name>
</gene>
<feature type="domain" description="Multidrug resistance protein MdtA-like C-terminal permuted SH3" evidence="7">
    <location>
        <begin position="323"/>
        <end position="374"/>
    </location>
</feature>
<reference evidence="8 9" key="1">
    <citation type="submission" date="2016-11" db="EMBL/GenBank/DDBJ databases">
        <authorList>
            <person name="Jaros S."/>
            <person name="Januszkiewicz K."/>
            <person name="Wedrychowicz H."/>
        </authorList>
    </citation>
    <scope>NUCLEOTIDE SEQUENCE [LARGE SCALE GENOMIC DNA]</scope>
    <source>
        <strain evidence="8 9">DSM 5091</strain>
    </source>
</reference>
<feature type="transmembrane region" description="Helical" evidence="5">
    <location>
        <begin position="13"/>
        <end position="31"/>
    </location>
</feature>
<dbReference type="Gene3D" id="2.40.50.100">
    <property type="match status" value="1"/>
</dbReference>
<evidence type="ECO:0000256" key="1">
    <source>
        <dbReference type="ARBA" id="ARBA00004196"/>
    </source>
</evidence>
<dbReference type="GO" id="GO:0015562">
    <property type="term" value="F:efflux transmembrane transporter activity"/>
    <property type="evidence" value="ECO:0007669"/>
    <property type="project" value="TreeGrafter"/>
</dbReference>
<feature type="domain" description="Multidrug resistance protein MdtA-like barrel-sandwich hybrid" evidence="6">
    <location>
        <begin position="75"/>
        <end position="215"/>
    </location>
</feature>
<evidence type="ECO:0000313" key="9">
    <source>
        <dbReference type="Proteomes" id="UP000184171"/>
    </source>
</evidence>
<dbReference type="OrthoDB" id="9806939at2"/>
<proteinExistence type="inferred from homology"/>